<gene>
    <name evidence="1" type="ORF">VKT23_016304</name>
</gene>
<evidence type="ECO:0000313" key="2">
    <source>
        <dbReference type="Proteomes" id="UP001498398"/>
    </source>
</evidence>
<comment type="caution">
    <text evidence="1">The sequence shown here is derived from an EMBL/GenBank/DDBJ whole genome shotgun (WGS) entry which is preliminary data.</text>
</comment>
<keyword evidence="2" id="KW-1185">Reference proteome</keyword>
<evidence type="ECO:0000313" key="1">
    <source>
        <dbReference type="EMBL" id="KAK7442027.1"/>
    </source>
</evidence>
<dbReference type="Proteomes" id="UP001498398">
    <property type="component" value="Unassembled WGS sequence"/>
</dbReference>
<proteinExistence type="predicted"/>
<protein>
    <submittedName>
        <fullName evidence="1">Uncharacterized protein</fullName>
    </submittedName>
</protein>
<reference evidence="1 2" key="1">
    <citation type="submission" date="2024-01" db="EMBL/GenBank/DDBJ databases">
        <title>A draft genome for the cacao thread blight pathogen Marasmiellus scandens.</title>
        <authorList>
            <person name="Baruah I.K."/>
            <person name="Leung J."/>
            <person name="Bukari Y."/>
            <person name="Amoako-Attah I."/>
            <person name="Meinhardt L.W."/>
            <person name="Bailey B.A."/>
            <person name="Cohen S.P."/>
        </authorList>
    </citation>
    <scope>NUCLEOTIDE SEQUENCE [LARGE SCALE GENOMIC DNA]</scope>
    <source>
        <strain evidence="1 2">GH-19</strain>
    </source>
</reference>
<dbReference type="EMBL" id="JBANRG010000060">
    <property type="protein sequence ID" value="KAK7442027.1"/>
    <property type="molecule type" value="Genomic_DNA"/>
</dbReference>
<accession>A0ABR1IYA7</accession>
<organism evidence="1 2">
    <name type="scientific">Marasmiellus scandens</name>
    <dbReference type="NCBI Taxonomy" id="2682957"/>
    <lineage>
        <taxon>Eukaryota</taxon>
        <taxon>Fungi</taxon>
        <taxon>Dikarya</taxon>
        <taxon>Basidiomycota</taxon>
        <taxon>Agaricomycotina</taxon>
        <taxon>Agaricomycetes</taxon>
        <taxon>Agaricomycetidae</taxon>
        <taxon>Agaricales</taxon>
        <taxon>Marasmiineae</taxon>
        <taxon>Omphalotaceae</taxon>
        <taxon>Marasmiellus</taxon>
    </lineage>
</organism>
<sequence length="148" mass="16478">MTTNQPMTTDCPKTDQPRVTICHRRYGGYPISKDVALEWANRIRASQPGKRLVTTDPCDAGNILLTLDEVVVEAGGVKCNFHGRCKTHGFEEYIIVTTEEWGGEFVKINGVVESGHELVEGRAEEIGKELLKREGIEHGPFTTVFLSF</sequence>
<name>A0ABR1IYA7_9AGAR</name>